<keyword evidence="15" id="KW-1185">Reference proteome</keyword>
<dbReference type="OrthoDB" id="9796561at2"/>
<accession>A0A1B7LA77</accession>
<evidence type="ECO:0000256" key="2">
    <source>
        <dbReference type="ARBA" id="ARBA00004994"/>
    </source>
</evidence>
<dbReference type="PANTHER" id="PTHR21708:SF26">
    <property type="entry name" value="2-DEHYDROPANTOATE 2-REDUCTASE"/>
    <property type="match status" value="1"/>
</dbReference>
<dbReference type="SUPFAM" id="SSF48179">
    <property type="entry name" value="6-phosphogluconate dehydrogenase C-terminal domain-like"/>
    <property type="match status" value="1"/>
</dbReference>
<evidence type="ECO:0000259" key="13">
    <source>
        <dbReference type="Pfam" id="PF08546"/>
    </source>
</evidence>
<dbReference type="EC" id="1.1.1.169" evidence="4 11"/>
<keyword evidence="6 11" id="KW-0566">Pantothenate biosynthesis</keyword>
<dbReference type="InterPro" id="IPR003710">
    <property type="entry name" value="ApbA"/>
</dbReference>
<evidence type="ECO:0000256" key="6">
    <source>
        <dbReference type="ARBA" id="ARBA00022655"/>
    </source>
</evidence>
<evidence type="ECO:0000256" key="3">
    <source>
        <dbReference type="ARBA" id="ARBA00007870"/>
    </source>
</evidence>
<evidence type="ECO:0000256" key="8">
    <source>
        <dbReference type="ARBA" id="ARBA00023002"/>
    </source>
</evidence>
<dbReference type="UniPathway" id="UPA00028">
    <property type="reaction ID" value="UER00004"/>
</dbReference>
<dbReference type="Gene3D" id="1.10.1040.10">
    <property type="entry name" value="N-(1-d-carboxylethyl)-l-norvaline Dehydrogenase, domain 2"/>
    <property type="match status" value="1"/>
</dbReference>
<evidence type="ECO:0000256" key="5">
    <source>
        <dbReference type="ARBA" id="ARBA00019465"/>
    </source>
</evidence>
<dbReference type="InterPro" id="IPR013752">
    <property type="entry name" value="KPA_reductase"/>
</dbReference>
<comment type="similarity">
    <text evidence="3 11">Belongs to the ketopantoate reductase family.</text>
</comment>
<keyword evidence="8 11" id="KW-0560">Oxidoreductase</keyword>
<dbReference type="Pfam" id="PF02558">
    <property type="entry name" value="ApbA"/>
    <property type="match status" value="1"/>
</dbReference>
<comment type="caution">
    <text evidence="14">The sequence shown here is derived from an EMBL/GenBank/DDBJ whole genome shotgun (WGS) entry which is preliminary data.</text>
</comment>
<comment type="catalytic activity">
    <reaction evidence="10 11">
        <text>(R)-pantoate + NADP(+) = 2-dehydropantoate + NADPH + H(+)</text>
        <dbReference type="Rhea" id="RHEA:16233"/>
        <dbReference type="ChEBI" id="CHEBI:11561"/>
        <dbReference type="ChEBI" id="CHEBI:15378"/>
        <dbReference type="ChEBI" id="CHEBI:15980"/>
        <dbReference type="ChEBI" id="CHEBI:57783"/>
        <dbReference type="ChEBI" id="CHEBI:58349"/>
        <dbReference type="EC" id="1.1.1.169"/>
    </reaction>
</comment>
<sequence>MRILVVGAGATGGYFGARLALAGRDVTFLVREKRCAQLQKTGLMLKSPYGDVTLEPKLVTAQQLSGTWDVILLTVKSFGLEQAMADIAPAVGKNTLIIPILNGMRHIETLQERFGKHAVIGGLCKIHATLGEQGEIIQLSRLHTLFYGNLPGNNSERLQQLDAQLRDCGFDTVFSEAIQSDLWEKWLLLSTLGSVTCLARGNTQQIAHAPGGREFIESVFAEVLAVIEACGYQRREKVINSTREFLTNPDTPLTSSMYRDLTHGFTIEAEQIIGDLVRRAAQHGVVTPLLNAVNVHLNVYLQNRA</sequence>
<dbReference type="NCBIfam" id="TIGR00745">
    <property type="entry name" value="apbA_panE"/>
    <property type="match status" value="1"/>
</dbReference>
<evidence type="ECO:0000256" key="4">
    <source>
        <dbReference type="ARBA" id="ARBA00013014"/>
    </source>
</evidence>
<dbReference type="InterPro" id="IPR013332">
    <property type="entry name" value="KPR_N"/>
</dbReference>
<dbReference type="STRING" id="1691903.A9B99_03050"/>
<dbReference type="InterPro" id="IPR013328">
    <property type="entry name" value="6PGD_dom2"/>
</dbReference>
<dbReference type="FunFam" id="3.40.50.720:FF:000307">
    <property type="entry name" value="2-dehydropantoate 2-reductase"/>
    <property type="match status" value="1"/>
</dbReference>
<dbReference type="InterPro" id="IPR008927">
    <property type="entry name" value="6-PGluconate_DH-like_C_sf"/>
</dbReference>
<dbReference type="GO" id="GO:0015940">
    <property type="term" value="P:pantothenate biosynthetic process"/>
    <property type="evidence" value="ECO:0007669"/>
    <property type="project" value="UniProtKB-UniPathway"/>
</dbReference>
<dbReference type="AlphaFoldDB" id="A0A1B7LA77"/>
<feature type="domain" description="Ketopantoate reductase C-terminal" evidence="13">
    <location>
        <begin position="178"/>
        <end position="294"/>
    </location>
</feature>
<evidence type="ECO:0000256" key="11">
    <source>
        <dbReference type="RuleBase" id="RU362068"/>
    </source>
</evidence>
<dbReference type="InterPro" id="IPR036291">
    <property type="entry name" value="NAD(P)-bd_dom_sf"/>
</dbReference>
<dbReference type="GO" id="GO:0008677">
    <property type="term" value="F:2-dehydropantoate 2-reductase activity"/>
    <property type="evidence" value="ECO:0007669"/>
    <property type="project" value="UniProtKB-EC"/>
</dbReference>
<dbReference type="InterPro" id="IPR051402">
    <property type="entry name" value="KPR-Related"/>
</dbReference>
<organism evidence="14 15">
    <name type="scientific">Mangrovibacter phragmitis</name>
    <dbReference type="NCBI Taxonomy" id="1691903"/>
    <lineage>
        <taxon>Bacteria</taxon>
        <taxon>Pseudomonadati</taxon>
        <taxon>Pseudomonadota</taxon>
        <taxon>Gammaproteobacteria</taxon>
        <taxon>Enterobacterales</taxon>
        <taxon>Enterobacteriaceae</taxon>
        <taxon>Mangrovibacter</taxon>
    </lineage>
</organism>
<dbReference type="Gene3D" id="3.40.50.720">
    <property type="entry name" value="NAD(P)-binding Rossmann-like Domain"/>
    <property type="match status" value="1"/>
</dbReference>
<reference evidence="15" key="1">
    <citation type="submission" date="2016-05" db="EMBL/GenBank/DDBJ databases">
        <authorList>
            <person name="Behera P."/>
            <person name="Vaishampayan P."/>
            <person name="Singh N."/>
            <person name="Raina V."/>
            <person name="Suar M."/>
            <person name="Pattnaik A."/>
            <person name="Rastogi G."/>
        </authorList>
    </citation>
    <scope>NUCLEOTIDE SEQUENCE [LARGE SCALE GENOMIC DNA]</scope>
    <source>
        <strain evidence="15">MP23</strain>
    </source>
</reference>
<dbReference type="Proteomes" id="UP000078225">
    <property type="component" value="Unassembled WGS sequence"/>
</dbReference>
<evidence type="ECO:0000256" key="10">
    <source>
        <dbReference type="ARBA" id="ARBA00048793"/>
    </source>
</evidence>
<dbReference type="RefSeq" id="WP_064595488.1">
    <property type="nucleotide sequence ID" value="NZ_JBDJAE010000001.1"/>
</dbReference>
<evidence type="ECO:0000256" key="1">
    <source>
        <dbReference type="ARBA" id="ARBA00002919"/>
    </source>
</evidence>
<dbReference type="NCBIfam" id="NF005094">
    <property type="entry name" value="PRK06522.2-5"/>
    <property type="match status" value="1"/>
</dbReference>
<evidence type="ECO:0000256" key="7">
    <source>
        <dbReference type="ARBA" id="ARBA00022857"/>
    </source>
</evidence>
<name>A0A1B7LA77_9ENTR</name>
<comment type="pathway">
    <text evidence="2 11">Cofactor biosynthesis; (R)-pantothenate biosynthesis; (R)-pantoate from 3-methyl-2-oxobutanoate: step 2/2.</text>
</comment>
<dbReference type="EMBL" id="LYRP01000001">
    <property type="protein sequence ID" value="OAT79227.1"/>
    <property type="molecule type" value="Genomic_DNA"/>
</dbReference>
<dbReference type="PANTHER" id="PTHR21708">
    <property type="entry name" value="PROBABLE 2-DEHYDROPANTOATE 2-REDUCTASE"/>
    <property type="match status" value="1"/>
</dbReference>
<feature type="domain" description="Ketopantoate reductase N-terminal" evidence="12">
    <location>
        <begin position="3"/>
        <end position="150"/>
    </location>
</feature>
<protein>
    <recommendedName>
        <fullName evidence="5 11">2-dehydropantoate 2-reductase</fullName>
        <ecNumber evidence="4 11">1.1.1.169</ecNumber>
    </recommendedName>
    <alternativeName>
        <fullName evidence="9 11">Ketopantoate reductase</fullName>
    </alternativeName>
</protein>
<dbReference type="FunFam" id="1.10.1040.10:FF:000017">
    <property type="entry name" value="2-dehydropantoate 2-reductase"/>
    <property type="match status" value="1"/>
</dbReference>
<keyword evidence="7 11" id="KW-0521">NADP</keyword>
<dbReference type="Pfam" id="PF08546">
    <property type="entry name" value="ApbA_C"/>
    <property type="match status" value="1"/>
</dbReference>
<evidence type="ECO:0000313" key="15">
    <source>
        <dbReference type="Proteomes" id="UP000078225"/>
    </source>
</evidence>
<evidence type="ECO:0000313" key="14">
    <source>
        <dbReference type="EMBL" id="OAT79227.1"/>
    </source>
</evidence>
<evidence type="ECO:0000256" key="9">
    <source>
        <dbReference type="ARBA" id="ARBA00032024"/>
    </source>
</evidence>
<proteinExistence type="inferred from homology"/>
<dbReference type="GO" id="GO:0005737">
    <property type="term" value="C:cytoplasm"/>
    <property type="evidence" value="ECO:0007669"/>
    <property type="project" value="TreeGrafter"/>
</dbReference>
<evidence type="ECO:0000259" key="12">
    <source>
        <dbReference type="Pfam" id="PF02558"/>
    </source>
</evidence>
<gene>
    <name evidence="14" type="ORF">A9B99_03050</name>
</gene>
<comment type="function">
    <text evidence="1 11">Catalyzes the NADPH-dependent reduction of ketopantoate into pantoic acid.</text>
</comment>
<dbReference type="SUPFAM" id="SSF51735">
    <property type="entry name" value="NAD(P)-binding Rossmann-fold domains"/>
    <property type="match status" value="1"/>
</dbReference>